<keyword evidence="2" id="KW-0472">Membrane</keyword>
<feature type="region of interest" description="Disordered" evidence="1">
    <location>
        <begin position="50"/>
        <end position="73"/>
    </location>
</feature>
<name>A0A8E2BF88_9HYPH</name>
<sequence>MIHILIFAVVGELATLMLLTPFYGFVYAFLAAPFGGALLALVAGLYLNATGGRLRSPPRRRVSDRSASNTPAA</sequence>
<proteinExistence type="predicted"/>
<organism evidence="3 4">
    <name type="scientific">Aminobacter carboxidus</name>
    <dbReference type="NCBI Taxonomy" id="376165"/>
    <lineage>
        <taxon>Bacteria</taxon>
        <taxon>Pseudomonadati</taxon>
        <taxon>Pseudomonadota</taxon>
        <taxon>Alphaproteobacteria</taxon>
        <taxon>Hyphomicrobiales</taxon>
        <taxon>Phyllobacteriaceae</taxon>
        <taxon>Aminobacter</taxon>
    </lineage>
</organism>
<comment type="caution">
    <text evidence="3">The sequence shown here is derived from an EMBL/GenBank/DDBJ whole genome shotgun (WGS) entry which is preliminary data.</text>
</comment>
<dbReference type="EMBL" id="JACHGI010000020">
    <property type="protein sequence ID" value="MBB6469928.1"/>
    <property type="molecule type" value="Genomic_DNA"/>
</dbReference>
<keyword evidence="2" id="KW-0812">Transmembrane</keyword>
<dbReference type="Proteomes" id="UP000532373">
    <property type="component" value="Unassembled WGS sequence"/>
</dbReference>
<evidence type="ECO:0000313" key="3">
    <source>
        <dbReference type="EMBL" id="MBB6469928.1"/>
    </source>
</evidence>
<dbReference type="AlphaFoldDB" id="A0A8E2BF88"/>
<evidence type="ECO:0000256" key="2">
    <source>
        <dbReference type="SAM" id="Phobius"/>
    </source>
</evidence>
<evidence type="ECO:0000256" key="1">
    <source>
        <dbReference type="SAM" id="MobiDB-lite"/>
    </source>
</evidence>
<reference evidence="3 4" key="1">
    <citation type="submission" date="2020-08" db="EMBL/GenBank/DDBJ databases">
        <title>Genomic Encyclopedia of Type Strains, Phase IV (KMG-IV): sequencing the most valuable type-strain genomes for metagenomic binning, comparative biology and taxonomic classification.</title>
        <authorList>
            <person name="Goeker M."/>
        </authorList>
    </citation>
    <scope>NUCLEOTIDE SEQUENCE [LARGE SCALE GENOMIC DNA]</scope>
    <source>
        <strain evidence="3 4">DSM 17454</strain>
    </source>
</reference>
<keyword evidence="2" id="KW-1133">Transmembrane helix</keyword>
<protein>
    <submittedName>
        <fullName evidence="3">Uncharacterized protein</fullName>
    </submittedName>
</protein>
<evidence type="ECO:0000313" key="4">
    <source>
        <dbReference type="Proteomes" id="UP000532373"/>
    </source>
</evidence>
<gene>
    <name evidence="3" type="ORF">HNQ96_005822</name>
</gene>
<feature type="transmembrane region" description="Helical" evidence="2">
    <location>
        <begin position="25"/>
        <end position="47"/>
    </location>
</feature>
<accession>A0A8E2BF88</accession>